<dbReference type="CDD" id="cd00207">
    <property type="entry name" value="fer2"/>
    <property type="match status" value="1"/>
</dbReference>
<dbReference type="AlphaFoldDB" id="A0A6P1ZEH1"/>
<organism evidence="7 8">
    <name type="scientific">Oceanidesulfovibrio marinus</name>
    <dbReference type="NCBI Taxonomy" id="370038"/>
    <lineage>
        <taxon>Bacteria</taxon>
        <taxon>Pseudomonadati</taxon>
        <taxon>Thermodesulfobacteriota</taxon>
        <taxon>Desulfovibrionia</taxon>
        <taxon>Desulfovibrionales</taxon>
        <taxon>Desulfovibrionaceae</taxon>
        <taxon>Oceanidesulfovibrio</taxon>
    </lineage>
</organism>
<dbReference type="Proteomes" id="UP000434052">
    <property type="component" value="Unassembled WGS sequence"/>
</dbReference>
<evidence type="ECO:0000256" key="5">
    <source>
        <dbReference type="ARBA" id="ARBA00023014"/>
    </source>
</evidence>
<dbReference type="InterPro" id="IPR036010">
    <property type="entry name" value="2Fe-2S_ferredoxin-like_sf"/>
</dbReference>
<dbReference type="SUPFAM" id="SSF47741">
    <property type="entry name" value="CO dehydrogenase ISP C-domain like"/>
    <property type="match status" value="1"/>
</dbReference>
<keyword evidence="3" id="KW-0560">Oxidoreductase</keyword>
<evidence type="ECO:0000256" key="2">
    <source>
        <dbReference type="ARBA" id="ARBA00022723"/>
    </source>
</evidence>
<dbReference type="InterPro" id="IPR012675">
    <property type="entry name" value="Beta-grasp_dom_sf"/>
</dbReference>
<gene>
    <name evidence="7" type="ORF">DQK91_16220</name>
</gene>
<comment type="caution">
    <text evidence="7">The sequence shown here is derived from an EMBL/GenBank/DDBJ whole genome shotgun (WGS) entry which is preliminary data.</text>
</comment>
<dbReference type="GO" id="GO:0051537">
    <property type="term" value="F:2 iron, 2 sulfur cluster binding"/>
    <property type="evidence" value="ECO:0007669"/>
    <property type="project" value="UniProtKB-KW"/>
</dbReference>
<proteinExistence type="predicted"/>
<protein>
    <submittedName>
        <fullName evidence="7">(2Fe-2S)-binding protein</fullName>
    </submittedName>
</protein>
<evidence type="ECO:0000256" key="1">
    <source>
        <dbReference type="ARBA" id="ARBA00022714"/>
    </source>
</evidence>
<dbReference type="RefSeq" id="WP_144306440.1">
    <property type="nucleotide sequence ID" value="NZ_QMIF01000012.1"/>
</dbReference>
<evidence type="ECO:0000256" key="4">
    <source>
        <dbReference type="ARBA" id="ARBA00023004"/>
    </source>
</evidence>
<evidence type="ECO:0000313" key="8">
    <source>
        <dbReference type="Proteomes" id="UP000434052"/>
    </source>
</evidence>
<dbReference type="FunFam" id="1.10.150.120:FF:000003">
    <property type="entry name" value="Carbon monoxide dehydrogenase, small subunit"/>
    <property type="match status" value="1"/>
</dbReference>
<sequence length="159" mass="16985">MKERIEFTLNGARRTLLVDDSRPLLWVLRTDLGLTGTKYGCGIGLCGSCTVLVDNQAVRSCQTSMAEVAGKNVTTIEGLAKNGALHPVQQAFMEHDALQCGYCTPGMILQAVALLHANPEPTREEIIDAMEGNLCRCGAHVRIVDAIRAASKMEGGAAT</sequence>
<dbReference type="GO" id="GO:0046872">
    <property type="term" value="F:metal ion binding"/>
    <property type="evidence" value="ECO:0007669"/>
    <property type="project" value="UniProtKB-KW"/>
</dbReference>
<dbReference type="Gene3D" id="3.10.20.30">
    <property type="match status" value="1"/>
</dbReference>
<dbReference type="InterPro" id="IPR006058">
    <property type="entry name" value="2Fe2S_fd_BS"/>
</dbReference>
<dbReference type="Gene3D" id="1.10.150.120">
    <property type="entry name" value="[2Fe-2S]-binding domain"/>
    <property type="match status" value="1"/>
</dbReference>
<dbReference type="SUPFAM" id="SSF54292">
    <property type="entry name" value="2Fe-2S ferredoxin-like"/>
    <property type="match status" value="1"/>
</dbReference>
<reference evidence="7 8" key="1">
    <citation type="submission" date="2018-06" db="EMBL/GenBank/DDBJ databases">
        <title>Complete genome of Desulfovibrio marinus P48SEP.</title>
        <authorList>
            <person name="Crispim J.S."/>
            <person name="Vidigal P.M.P."/>
            <person name="Silva L.C.F."/>
            <person name="Araujo L.C."/>
            <person name="Laguardia C.N."/>
            <person name="Dias R.S."/>
            <person name="Sousa M.P."/>
            <person name="Paula S.O."/>
            <person name="Silva C."/>
        </authorList>
    </citation>
    <scope>NUCLEOTIDE SEQUENCE [LARGE SCALE GENOMIC DNA]</scope>
    <source>
        <strain evidence="7 8">P48SEP</strain>
    </source>
</reference>
<keyword evidence="1" id="KW-0001">2Fe-2S</keyword>
<feature type="domain" description="2Fe-2S ferredoxin-type" evidence="6">
    <location>
        <begin position="3"/>
        <end position="79"/>
    </location>
</feature>
<evidence type="ECO:0000256" key="3">
    <source>
        <dbReference type="ARBA" id="ARBA00023002"/>
    </source>
</evidence>
<dbReference type="EMBL" id="QMIF01000012">
    <property type="protein sequence ID" value="TVM32147.1"/>
    <property type="molecule type" value="Genomic_DNA"/>
</dbReference>
<dbReference type="Pfam" id="PF01799">
    <property type="entry name" value="Fer2_2"/>
    <property type="match status" value="1"/>
</dbReference>
<dbReference type="InterPro" id="IPR001041">
    <property type="entry name" value="2Fe-2S_ferredoxin-type"/>
</dbReference>
<dbReference type="InterPro" id="IPR036884">
    <property type="entry name" value="2Fe-2S-bd_dom_sf"/>
</dbReference>
<evidence type="ECO:0000259" key="6">
    <source>
        <dbReference type="PROSITE" id="PS51085"/>
    </source>
</evidence>
<dbReference type="PROSITE" id="PS00197">
    <property type="entry name" value="2FE2S_FER_1"/>
    <property type="match status" value="1"/>
</dbReference>
<dbReference type="FunFam" id="3.10.20.30:FF:000020">
    <property type="entry name" value="Xanthine dehydrogenase iron-sulfur subunit"/>
    <property type="match status" value="1"/>
</dbReference>
<dbReference type="PROSITE" id="PS51085">
    <property type="entry name" value="2FE2S_FER_2"/>
    <property type="match status" value="1"/>
</dbReference>
<keyword evidence="5" id="KW-0411">Iron-sulfur</keyword>
<accession>A0A6P1ZEH1</accession>
<keyword evidence="4" id="KW-0408">Iron</keyword>
<evidence type="ECO:0000313" key="7">
    <source>
        <dbReference type="EMBL" id="TVM32147.1"/>
    </source>
</evidence>
<keyword evidence="2" id="KW-0479">Metal-binding</keyword>
<dbReference type="Pfam" id="PF00111">
    <property type="entry name" value="Fer2"/>
    <property type="match status" value="1"/>
</dbReference>
<dbReference type="InterPro" id="IPR051452">
    <property type="entry name" value="Diverse_Oxidoreductases"/>
</dbReference>
<dbReference type="PANTHER" id="PTHR44379:SF2">
    <property type="entry name" value="BLR6218 PROTEIN"/>
    <property type="match status" value="1"/>
</dbReference>
<dbReference type="GO" id="GO:0016491">
    <property type="term" value="F:oxidoreductase activity"/>
    <property type="evidence" value="ECO:0007669"/>
    <property type="project" value="UniProtKB-KW"/>
</dbReference>
<name>A0A6P1ZEH1_9BACT</name>
<dbReference type="InterPro" id="IPR002888">
    <property type="entry name" value="2Fe-2S-bd"/>
</dbReference>
<dbReference type="OrthoDB" id="9775084at2"/>
<dbReference type="PANTHER" id="PTHR44379">
    <property type="entry name" value="OXIDOREDUCTASE WITH IRON-SULFUR SUBUNIT"/>
    <property type="match status" value="1"/>
</dbReference>